<keyword evidence="6 8" id="KW-0472">Membrane</keyword>
<evidence type="ECO:0000256" key="4">
    <source>
        <dbReference type="ARBA" id="ARBA00022692"/>
    </source>
</evidence>
<evidence type="ECO:0000313" key="10">
    <source>
        <dbReference type="Proteomes" id="UP001220530"/>
    </source>
</evidence>
<accession>A0ABY7YP36</accession>
<evidence type="ECO:0000256" key="7">
    <source>
        <dbReference type="SAM" id="MobiDB-lite"/>
    </source>
</evidence>
<keyword evidence="2" id="KW-0813">Transport</keyword>
<feature type="region of interest" description="Disordered" evidence="7">
    <location>
        <begin position="1"/>
        <end position="25"/>
    </location>
</feature>
<dbReference type="Gene3D" id="1.10.3720.10">
    <property type="entry name" value="MetI-like"/>
    <property type="match status" value="1"/>
</dbReference>
<dbReference type="Proteomes" id="UP001220530">
    <property type="component" value="Chromosome"/>
</dbReference>
<name>A0ABY7YP36_9HYPH</name>
<dbReference type="EMBL" id="CP118246">
    <property type="protein sequence ID" value="WDR02655.1"/>
    <property type="molecule type" value="Genomic_DNA"/>
</dbReference>
<dbReference type="SUPFAM" id="SSF161098">
    <property type="entry name" value="MetI-like"/>
    <property type="match status" value="1"/>
</dbReference>
<evidence type="ECO:0000313" key="9">
    <source>
        <dbReference type="EMBL" id="WDR02655.1"/>
    </source>
</evidence>
<feature type="transmembrane region" description="Helical" evidence="8">
    <location>
        <begin position="99"/>
        <end position="118"/>
    </location>
</feature>
<sequence>MTQNGSLGSASVLTTPSGSKRTAKRRATSEVMRKYGHLLFVVPGLVFFVAVMVGPTLFALVISMTNWTGRGTSFEFIGLGNFQEALTYWPLYRAAINNVILFVAMLIFQHTVGLFIAVQAQ</sequence>
<reference evidence="9 10" key="1">
    <citation type="submission" date="2023-02" db="EMBL/GenBank/DDBJ databases">
        <title>Devosia algicola sp. nov., isolated from the phycosphere of marine algae.</title>
        <authorList>
            <person name="Kim J.M."/>
            <person name="Lee J.K."/>
            <person name="Choi B.J."/>
            <person name="Bayburt H."/>
            <person name="Jeon C.O."/>
        </authorList>
    </citation>
    <scope>NUCLEOTIDE SEQUENCE [LARGE SCALE GENOMIC DNA]</scope>
    <source>
        <strain evidence="9 10">G20-9</strain>
    </source>
</reference>
<proteinExistence type="predicted"/>
<evidence type="ECO:0000256" key="6">
    <source>
        <dbReference type="ARBA" id="ARBA00023136"/>
    </source>
</evidence>
<evidence type="ECO:0000256" key="3">
    <source>
        <dbReference type="ARBA" id="ARBA00022475"/>
    </source>
</evidence>
<organism evidence="9 10">
    <name type="scientific">Devosia algicola</name>
    <dbReference type="NCBI Taxonomy" id="3026418"/>
    <lineage>
        <taxon>Bacteria</taxon>
        <taxon>Pseudomonadati</taxon>
        <taxon>Pseudomonadota</taxon>
        <taxon>Alphaproteobacteria</taxon>
        <taxon>Hyphomicrobiales</taxon>
        <taxon>Devosiaceae</taxon>
        <taxon>Devosia</taxon>
    </lineage>
</organism>
<dbReference type="InterPro" id="IPR035906">
    <property type="entry name" value="MetI-like_sf"/>
</dbReference>
<keyword evidence="5 8" id="KW-1133">Transmembrane helix</keyword>
<evidence type="ECO:0000256" key="2">
    <source>
        <dbReference type="ARBA" id="ARBA00022448"/>
    </source>
</evidence>
<feature type="compositionally biased region" description="Polar residues" evidence="7">
    <location>
        <begin position="1"/>
        <end position="20"/>
    </location>
</feature>
<dbReference type="PANTHER" id="PTHR30193:SF37">
    <property type="entry name" value="INNER MEMBRANE ABC TRANSPORTER PERMEASE PROTEIN YCJO"/>
    <property type="match status" value="1"/>
</dbReference>
<protein>
    <recommendedName>
        <fullName evidence="11">Sugar ABC transporter permease</fullName>
    </recommendedName>
</protein>
<evidence type="ECO:0000256" key="1">
    <source>
        <dbReference type="ARBA" id="ARBA00004651"/>
    </source>
</evidence>
<keyword evidence="3" id="KW-1003">Cell membrane</keyword>
<comment type="subcellular location">
    <subcellularLocation>
        <location evidence="1">Cell membrane</location>
        <topology evidence="1">Multi-pass membrane protein</topology>
    </subcellularLocation>
</comment>
<dbReference type="InterPro" id="IPR051393">
    <property type="entry name" value="ABC_transporter_permease"/>
</dbReference>
<dbReference type="RefSeq" id="WP_282219057.1">
    <property type="nucleotide sequence ID" value="NZ_CP118246.1"/>
</dbReference>
<evidence type="ECO:0000256" key="5">
    <source>
        <dbReference type="ARBA" id="ARBA00022989"/>
    </source>
</evidence>
<evidence type="ECO:0000256" key="8">
    <source>
        <dbReference type="SAM" id="Phobius"/>
    </source>
</evidence>
<dbReference type="PANTHER" id="PTHR30193">
    <property type="entry name" value="ABC TRANSPORTER PERMEASE PROTEIN"/>
    <property type="match status" value="1"/>
</dbReference>
<feature type="transmembrane region" description="Helical" evidence="8">
    <location>
        <begin position="35"/>
        <end position="62"/>
    </location>
</feature>
<gene>
    <name evidence="9" type="ORF">PSQ19_19125</name>
</gene>
<keyword evidence="4 8" id="KW-0812">Transmembrane</keyword>
<keyword evidence="10" id="KW-1185">Reference proteome</keyword>
<evidence type="ECO:0008006" key="11">
    <source>
        <dbReference type="Google" id="ProtNLM"/>
    </source>
</evidence>